<dbReference type="InterPro" id="IPR006311">
    <property type="entry name" value="TAT_signal"/>
</dbReference>
<dbReference type="PROSITE" id="PS51318">
    <property type="entry name" value="TAT"/>
    <property type="match status" value="1"/>
</dbReference>
<dbReference type="EMBL" id="VXPY01000115">
    <property type="protein sequence ID" value="MYD91801.1"/>
    <property type="molecule type" value="Genomic_DNA"/>
</dbReference>
<protein>
    <submittedName>
        <fullName evidence="2">Sugar ABC transporter substrate-binding protein</fullName>
    </submittedName>
</protein>
<dbReference type="InterPro" id="IPR006059">
    <property type="entry name" value="SBP"/>
</dbReference>
<dbReference type="AlphaFoldDB" id="A0A6B1DWR3"/>
<comment type="caution">
    <text evidence="2">The sequence shown here is derived from an EMBL/GenBank/DDBJ whole genome shotgun (WGS) entry which is preliminary data.</text>
</comment>
<dbReference type="SUPFAM" id="SSF53850">
    <property type="entry name" value="Periplasmic binding protein-like II"/>
    <property type="match status" value="1"/>
</dbReference>
<dbReference type="CDD" id="cd13585">
    <property type="entry name" value="PBP2_TMBP_like"/>
    <property type="match status" value="1"/>
</dbReference>
<dbReference type="PANTHER" id="PTHR43649:SF12">
    <property type="entry name" value="DIACETYLCHITOBIOSE BINDING PROTEIN DASA"/>
    <property type="match status" value="1"/>
</dbReference>
<sequence>MHYAPCLYGTVAELQGSASSNPLGAVLARVSGDAMNTKRMSRRGFLSGLAGIGAASALVACVPAAPAAPSDDAAGMAPADEAVVEIVMFDRNVVQDLEYRKELAERFNAEQEGIQVTVDVIPQGYDQTIMARIAGGTAGDAFRHASHFGMSKFTTRGLLQELDEFVALDDYDLSVFIEGPLSSNRVNGKLFALPVNGHAGHAGLYFAPEIFADAGVDLPTEDWTYDDLRDAAAKLTRDTDDDGKSDSWGIWFGAWYQANLTLVSAHDGWPLNEDGSQATWAEPGAVAGMQWIQDMYHEVEALPVMADSAAKQQLWSSGKLATALSGVWEGAYLGDITPEGLTFSLVPGPKGPTGKRGGFAGCNNFPIWSSSEHPYETFQWIKYLSSQEVGVEGIGRIGEPGLRYDVFEDPSVANDPLIIPHFQVLKDVKPFPAPHNGRDSEVIQATAPLLEGIYLNELGAQEGCERLQETIQEILDMPPVEAA</sequence>
<evidence type="ECO:0000313" key="2">
    <source>
        <dbReference type="EMBL" id="MYD91801.1"/>
    </source>
</evidence>
<organism evidence="2">
    <name type="scientific">Caldilineaceae bacterium SB0662_bin_9</name>
    <dbReference type="NCBI Taxonomy" id="2605258"/>
    <lineage>
        <taxon>Bacteria</taxon>
        <taxon>Bacillati</taxon>
        <taxon>Chloroflexota</taxon>
        <taxon>Caldilineae</taxon>
        <taxon>Caldilineales</taxon>
        <taxon>Caldilineaceae</taxon>
    </lineage>
</organism>
<feature type="transmembrane region" description="Helical" evidence="1">
    <location>
        <begin position="45"/>
        <end position="65"/>
    </location>
</feature>
<dbReference type="PANTHER" id="PTHR43649">
    <property type="entry name" value="ARABINOSE-BINDING PROTEIN-RELATED"/>
    <property type="match status" value="1"/>
</dbReference>
<proteinExistence type="predicted"/>
<evidence type="ECO:0000256" key="1">
    <source>
        <dbReference type="SAM" id="Phobius"/>
    </source>
</evidence>
<name>A0A6B1DWR3_9CHLR</name>
<reference evidence="2" key="1">
    <citation type="submission" date="2019-09" db="EMBL/GenBank/DDBJ databases">
        <title>Characterisation of the sponge microbiome using genome-centric metagenomics.</title>
        <authorList>
            <person name="Engelberts J.P."/>
            <person name="Robbins S.J."/>
            <person name="De Goeij J.M."/>
            <person name="Aranda M."/>
            <person name="Bell S.C."/>
            <person name="Webster N.S."/>
        </authorList>
    </citation>
    <scope>NUCLEOTIDE SEQUENCE</scope>
    <source>
        <strain evidence="2">SB0662_bin_9</strain>
    </source>
</reference>
<keyword evidence="1" id="KW-0812">Transmembrane</keyword>
<dbReference type="Pfam" id="PF01547">
    <property type="entry name" value="SBP_bac_1"/>
    <property type="match status" value="1"/>
</dbReference>
<accession>A0A6B1DWR3</accession>
<dbReference type="Gene3D" id="3.40.190.10">
    <property type="entry name" value="Periplasmic binding protein-like II"/>
    <property type="match status" value="1"/>
</dbReference>
<gene>
    <name evidence="2" type="ORF">F4Y08_15960</name>
</gene>
<dbReference type="InterPro" id="IPR050490">
    <property type="entry name" value="Bact_solute-bd_prot1"/>
</dbReference>
<keyword evidence="1" id="KW-1133">Transmembrane helix</keyword>
<keyword evidence="1" id="KW-0472">Membrane</keyword>